<evidence type="ECO:0000313" key="2">
    <source>
        <dbReference type="EMBL" id="NBR93447.1"/>
    </source>
</evidence>
<feature type="domain" description="Integration host factor-like helix-two turn-helix" evidence="1">
    <location>
        <begin position="32"/>
        <end position="102"/>
    </location>
</feature>
<gene>
    <name evidence="2" type="ORF">EBT44_01065</name>
</gene>
<dbReference type="InterPro" id="IPR055201">
    <property type="entry name" value="IHF-like_H2TH"/>
</dbReference>
<dbReference type="AlphaFoldDB" id="A0A965LKW3"/>
<name>A0A965LKW3_9PROT</name>
<dbReference type="GO" id="GO:0003676">
    <property type="term" value="F:nucleic acid binding"/>
    <property type="evidence" value="ECO:0007669"/>
    <property type="project" value="InterPro"/>
</dbReference>
<accession>A0A965LKW3</accession>
<reference evidence="2" key="1">
    <citation type="submission" date="2018-10" db="EMBL/GenBank/DDBJ databases">
        <title>Iterative Subtractive Binning of Freshwater Chronoseries Metagenomes Recovers Nearly Complete Genomes from over Four Hundred Novel Species.</title>
        <authorList>
            <person name="Rodriguez-R L.M."/>
            <person name="Tsementzi D."/>
            <person name="Luo C."/>
            <person name="Konstantinidis K.T."/>
        </authorList>
    </citation>
    <scope>NUCLEOTIDE SEQUENCE</scope>
    <source>
        <strain evidence="2">WB5_2A_028</strain>
    </source>
</reference>
<protein>
    <submittedName>
        <fullName evidence="2">Integration host factor</fullName>
    </submittedName>
</protein>
<organism evidence="2 3">
    <name type="scientific">Candidatus Fonsibacter lacus</name>
    <dbReference type="NCBI Taxonomy" id="2576439"/>
    <lineage>
        <taxon>Bacteria</taxon>
        <taxon>Pseudomonadati</taxon>
        <taxon>Pseudomonadota</taxon>
        <taxon>Alphaproteobacteria</taxon>
        <taxon>Candidatus Pelagibacterales</taxon>
        <taxon>Candidatus Pelagibacterales incertae sedis</taxon>
        <taxon>Candidatus Fonsibacter</taxon>
    </lineage>
</organism>
<dbReference type="Pfam" id="PF22525">
    <property type="entry name" value="H2TH_5"/>
    <property type="match status" value="1"/>
</dbReference>
<dbReference type="EMBL" id="RFXN01000006">
    <property type="protein sequence ID" value="NBR93447.1"/>
    <property type="molecule type" value="Genomic_DNA"/>
</dbReference>
<evidence type="ECO:0000259" key="1">
    <source>
        <dbReference type="Pfam" id="PF22525"/>
    </source>
</evidence>
<sequence length="105" mass="11542">MEVPRLTADERAAALQRAAEARRVRADVKADLKSGKRTLEEVIALGKSDDFIGKMKVRALIEALPGVGKVRAAALMEKIGIAPSRRIRGLGIHQTRELLAEFQLR</sequence>
<dbReference type="NCBIfam" id="NF041260">
    <property type="entry name" value="actino_IHF"/>
    <property type="match status" value="1"/>
</dbReference>
<dbReference type="Proteomes" id="UP000740727">
    <property type="component" value="Unassembled WGS sequence"/>
</dbReference>
<dbReference type="SUPFAM" id="SSF46946">
    <property type="entry name" value="S13-like H2TH domain"/>
    <property type="match status" value="1"/>
</dbReference>
<evidence type="ECO:0000313" key="3">
    <source>
        <dbReference type="Proteomes" id="UP000740727"/>
    </source>
</evidence>
<proteinExistence type="predicted"/>
<comment type="caution">
    <text evidence="2">The sequence shown here is derived from an EMBL/GenBank/DDBJ whole genome shotgun (WGS) entry which is preliminary data.</text>
</comment>
<dbReference type="InterPro" id="IPR010979">
    <property type="entry name" value="Ribosomal_uS13-like_H2TH"/>
</dbReference>
<dbReference type="Gene3D" id="1.10.8.50">
    <property type="match status" value="1"/>
</dbReference>
<dbReference type="InterPro" id="IPR047806">
    <property type="entry name" value="IHF_actinobact"/>
</dbReference>